<dbReference type="CDD" id="cd01650">
    <property type="entry name" value="RT_nLTR_like"/>
    <property type="match status" value="1"/>
</dbReference>
<reference evidence="4" key="1">
    <citation type="submission" date="2016-06" db="UniProtKB">
        <authorList>
            <consortium name="WormBaseParasite"/>
        </authorList>
    </citation>
    <scope>IDENTIFICATION</scope>
</reference>
<evidence type="ECO:0000313" key="4">
    <source>
        <dbReference type="WBParaSite" id="SSLN_0000082001-mRNA-1"/>
    </source>
</evidence>
<keyword evidence="3" id="KW-1185">Reference proteome</keyword>
<accession>A0A183S989</accession>
<gene>
    <name evidence="2" type="ORF">SSLN_LOCUS787</name>
</gene>
<dbReference type="PROSITE" id="PS50878">
    <property type="entry name" value="RT_POL"/>
    <property type="match status" value="1"/>
</dbReference>
<dbReference type="WBParaSite" id="SSLN_0000082001-mRNA-1">
    <property type="protein sequence ID" value="SSLN_0000082001-mRNA-1"/>
    <property type="gene ID" value="SSLN_0000082001"/>
</dbReference>
<proteinExistence type="predicted"/>
<dbReference type="Pfam" id="PF00078">
    <property type="entry name" value="RVT_1"/>
    <property type="match status" value="1"/>
</dbReference>
<dbReference type="EMBL" id="UYSU01000774">
    <property type="protein sequence ID" value="VDL86225.1"/>
    <property type="molecule type" value="Genomic_DNA"/>
</dbReference>
<dbReference type="OrthoDB" id="10070415at2759"/>
<evidence type="ECO:0000313" key="2">
    <source>
        <dbReference type="EMBL" id="VDL86225.1"/>
    </source>
</evidence>
<name>A0A183S989_SCHSO</name>
<evidence type="ECO:0000259" key="1">
    <source>
        <dbReference type="PROSITE" id="PS50878"/>
    </source>
</evidence>
<feature type="domain" description="Reverse transcriptase" evidence="1">
    <location>
        <begin position="142"/>
        <end position="368"/>
    </location>
</feature>
<dbReference type="SUPFAM" id="SSF56672">
    <property type="entry name" value="DNA/RNA polymerases"/>
    <property type="match status" value="1"/>
</dbReference>
<evidence type="ECO:0000313" key="3">
    <source>
        <dbReference type="Proteomes" id="UP000275846"/>
    </source>
</evidence>
<dbReference type="Proteomes" id="UP000275846">
    <property type="component" value="Unassembled WGS sequence"/>
</dbReference>
<dbReference type="InterPro" id="IPR043502">
    <property type="entry name" value="DNA/RNA_pol_sf"/>
</dbReference>
<dbReference type="AlphaFoldDB" id="A0A183S989"/>
<dbReference type="InterPro" id="IPR000477">
    <property type="entry name" value="RT_dom"/>
</dbReference>
<sequence length="368" mass="41715">MQDAWMIRKAEEIQGYADRNEMKNFFKAIKAIYGPCIKGSAPLLSSDGTTLLTEKSQILKRWAEHFRSVLNCSSAISDAAIDRLPQVDTNNDLDLPPSLPETIRAVQQISSGKAPGSDAIPPEVYKHGGPRLMAELTTLFQEMWRQGQVPQDFKDATIVHLYKRKGNRQLCDNHRGISLLNIAGKIFARILLNRLNGHLEQGLLPESQCGFRRHRGTTDMIFAARQLQEKCQEMRTHLYTTFVDLTKAFDTVNRDGLWKVMQKFGCPERFTHMVRQLHDGMTARVTDNGTVSEAFAVTNGVKQGCVLVPTLFSLMFLAMLMDAYRDEQPGIRIAYITDGHLLNSRLMQVSTRVSMTTVHNFQFERLRP</sequence>
<reference evidence="2 3" key="2">
    <citation type="submission" date="2018-11" db="EMBL/GenBank/DDBJ databases">
        <authorList>
            <consortium name="Pathogen Informatics"/>
        </authorList>
    </citation>
    <scope>NUCLEOTIDE SEQUENCE [LARGE SCALE GENOMIC DNA]</scope>
    <source>
        <strain evidence="2 3">NST_G2</strain>
    </source>
</reference>
<organism evidence="4">
    <name type="scientific">Schistocephalus solidus</name>
    <name type="common">Tapeworm</name>
    <dbReference type="NCBI Taxonomy" id="70667"/>
    <lineage>
        <taxon>Eukaryota</taxon>
        <taxon>Metazoa</taxon>
        <taxon>Spiralia</taxon>
        <taxon>Lophotrochozoa</taxon>
        <taxon>Platyhelminthes</taxon>
        <taxon>Cestoda</taxon>
        <taxon>Eucestoda</taxon>
        <taxon>Diphyllobothriidea</taxon>
        <taxon>Diphyllobothriidae</taxon>
        <taxon>Schistocephalus</taxon>
    </lineage>
</organism>
<dbReference type="PANTHER" id="PTHR19446">
    <property type="entry name" value="REVERSE TRANSCRIPTASES"/>
    <property type="match status" value="1"/>
</dbReference>
<protein>
    <submittedName>
        <fullName evidence="4">Reverse transcriptase domain-containing protein</fullName>
    </submittedName>
</protein>